<reference evidence="2" key="1">
    <citation type="submission" date="2018-08" db="EMBL/GenBank/DDBJ databases">
        <authorList>
            <person name="Hornung B."/>
        </authorList>
    </citation>
    <scope>NUCLEOTIDE SEQUENCE [LARGE SCALE GENOMIC DNA]</scope>
</reference>
<organism evidence="1 2">
    <name type="scientific">Propionibacterium australiense</name>
    <dbReference type="NCBI Taxonomy" id="119981"/>
    <lineage>
        <taxon>Bacteria</taxon>
        <taxon>Bacillati</taxon>
        <taxon>Actinomycetota</taxon>
        <taxon>Actinomycetes</taxon>
        <taxon>Propionibacteriales</taxon>
        <taxon>Propionibacteriaceae</taxon>
        <taxon>Propionibacterium</taxon>
    </lineage>
</organism>
<evidence type="ECO:0000313" key="1">
    <source>
        <dbReference type="EMBL" id="SYZ33178.1"/>
    </source>
</evidence>
<sequence>MDDLKDTPPAIMPSVALIFRRRESITRSTCAMGTLRFSGLSETLVIEAYS</sequence>
<gene>
    <name evidence="1" type="ORF">PROPAUS_1095</name>
</gene>
<accession>A0A383S5A8</accession>
<evidence type="ECO:0000313" key="2">
    <source>
        <dbReference type="Proteomes" id="UP000263928"/>
    </source>
</evidence>
<dbReference type="EMBL" id="UNQJ01000006">
    <property type="protein sequence ID" value="SYZ33178.1"/>
    <property type="molecule type" value="Genomic_DNA"/>
</dbReference>
<dbReference type="Proteomes" id="UP000263928">
    <property type="component" value="Unassembled WGS sequence"/>
</dbReference>
<keyword evidence="2" id="KW-1185">Reference proteome</keyword>
<name>A0A383S5A8_9ACTN</name>
<dbReference type="AlphaFoldDB" id="A0A383S5A8"/>
<proteinExistence type="predicted"/>
<protein>
    <submittedName>
        <fullName evidence="1">Uncharacterized protein</fullName>
    </submittedName>
</protein>